<organism evidence="2">
    <name type="scientific">Oryza punctata</name>
    <name type="common">Red rice</name>
    <dbReference type="NCBI Taxonomy" id="4537"/>
    <lineage>
        <taxon>Eukaryota</taxon>
        <taxon>Viridiplantae</taxon>
        <taxon>Streptophyta</taxon>
        <taxon>Embryophyta</taxon>
        <taxon>Tracheophyta</taxon>
        <taxon>Spermatophyta</taxon>
        <taxon>Magnoliopsida</taxon>
        <taxon>Liliopsida</taxon>
        <taxon>Poales</taxon>
        <taxon>Poaceae</taxon>
        <taxon>BOP clade</taxon>
        <taxon>Oryzoideae</taxon>
        <taxon>Oryzeae</taxon>
        <taxon>Oryzinae</taxon>
        <taxon>Oryza</taxon>
    </lineage>
</organism>
<keyword evidence="3" id="KW-1185">Reference proteome</keyword>
<reference evidence="2" key="1">
    <citation type="submission" date="2015-04" db="UniProtKB">
        <authorList>
            <consortium name="EnsemblPlants"/>
        </authorList>
    </citation>
    <scope>IDENTIFICATION</scope>
</reference>
<dbReference type="HOGENOM" id="CLU_2065313_0_0_1"/>
<feature type="compositionally biased region" description="Polar residues" evidence="1">
    <location>
        <begin position="100"/>
        <end position="119"/>
    </location>
</feature>
<dbReference type="AlphaFoldDB" id="A0A0E0KP05"/>
<accession>A0A0E0KP05</accession>
<reference evidence="2" key="2">
    <citation type="submission" date="2018-05" db="EMBL/GenBank/DDBJ databases">
        <title>OpunRS2 (Oryza punctata Reference Sequence Version 2).</title>
        <authorList>
            <person name="Zhang J."/>
            <person name="Kudrna D."/>
            <person name="Lee S."/>
            <person name="Talag J."/>
            <person name="Welchert J."/>
            <person name="Wing R.A."/>
        </authorList>
    </citation>
    <scope>NUCLEOTIDE SEQUENCE [LARGE SCALE GENOMIC DNA]</scope>
</reference>
<dbReference type="Proteomes" id="UP000026962">
    <property type="component" value="Chromosome 4"/>
</dbReference>
<sequence length="119" mass="12729">MHASLSVPLSRASLSLFSRAPLPTQLWQRSSAQVTAVGYPKRWRRSPPLHQIRREGTWRHRWATQVVATKSSPPLDLAGGEVAAVAASSPPLDPVGGRRQASTTVAATPSLTSAHSLCS</sequence>
<name>A0A0E0KP05_ORYPU</name>
<dbReference type="Gramene" id="OPUNC04G06220.1">
    <property type="protein sequence ID" value="OPUNC04G06220.1"/>
    <property type="gene ID" value="OPUNC04G06220"/>
</dbReference>
<proteinExistence type="predicted"/>
<feature type="region of interest" description="Disordered" evidence="1">
    <location>
        <begin position="88"/>
        <end position="119"/>
    </location>
</feature>
<evidence type="ECO:0000313" key="2">
    <source>
        <dbReference type="EnsemblPlants" id="OPUNC04G06220.1"/>
    </source>
</evidence>
<evidence type="ECO:0000256" key="1">
    <source>
        <dbReference type="SAM" id="MobiDB-lite"/>
    </source>
</evidence>
<dbReference type="EnsemblPlants" id="OPUNC04G06220.1">
    <property type="protein sequence ID" value="OPUNC04G06220.1"/>
    <property type="gene ID" value="OPUNC04G06220"/>
</dbReference>
<evidence type="ECO:0000313" key="3">
    <source>
        <dbReference type="Proteomes" id="UP000026962"/>
    </source>
</evidence>
<protein>
    <submittedName>
        <fullName evidence="2">Uncharacterized protein</fullName>
    </submittedName>
</protein>